<evidence type="ECO:0000313" key="1">
    <source>
        <dbReference type="EMBL" id="ARU48628.1"/>
    </source>
</evidence>
<dbReference type="KEGG" id="suls:Sdiek1_1464"/>
<proteinExistence type="predicted"/>
<sequence length="132" mass="15304">MLLMKLKSEEKFAFLQLSQYVANLDGEYGPKEREIVEEYCTEMGIENIEIDLKYFVLEDTLAIFRSSQSQRIILLALMVLVHVDDKFGINENRVIDKIAQHFNLTEQEINLFSMWGKMGSALYEQALVFTAV</sequence>
<reference evidence="2" key="1">
    <citation type="submission" date="2017-05" db="EMBL/GenBank/DDBJ databases">
        <title>Dechlorination kinetics govern the competition between two new strains of the genus Sulfurospirillum.</title>
        <authorList>
            <person name="Buttet G.F."/>
            <person name="Murray A.M."/>
            <person name="Goris T."/>
            <person name="Burion M."/>
            <person name="Lin B."/>
            <person name="Rolle M."/>
            <person name="Maillard J."/>
        </authorList>
    </citation>
    <scope>NUCLEOTIDE SEQUENCE [LARGE SCALE GENOMIC DNA]</scope>
    <source>
        <strain evidence="2">SL2-1</strain>
    </source>
</reference>
<gene>
    <name evidence="1" type="ORF">Sdiek1_1464</name>
</gene>
<dbReference type="Proteomes" id="UP000196005">
    <property type="component" value="Chromosome"/>
</dbReference>
<dbReference type="SUPFAM" id="SSF158682">
    <property type="entry name" value="TerB-like"/>
    <property type="match status" value="1"/>
</dbReference>
<evidence type="ECO:0008006" key="3">
    <source>
        <dbReference type="Google" id="ProtNLM"/>
    </source>
</evidence>
<dbReference type="AlphaFoldDB" id="A0A1Y0HKL9"/>
<dbReference type="InterPro" id="IPR029024">
    <property type="entry name" value="TerB-like"/>
</dbReference>
<name>A0A1Y0HKL9_9BACT</name>
<dbReference type="OrthoDB" id="5345601at2"/>
<dbReference type="CDD" id="cd07177">
    <property type="entry name" value="terB_like"/>
    <property type="match status" value="1"/>
</dbReference>
<organism evidence="1 2">
    <name type="scientific">Sulfurospirillum diekertiae</name>
    <dbReference type="NCBI Taxonomy" id="1854492"/>
    <lineage>
        <taxon>Bacteria</taxon>
        <taxon>Pseudomonadati</taxon>
        <taxon>Campylobacterota</taxon>
        <taxon>Epsilonproteobacteria</taxon>
        <taxon>Campylobacterales</taxon>
        <taxon>Sulfurospirillaceae</taxon>
        <taxon>Sulfurospirillum</taxon>
    </lineage>
</organism>
<protein>
    <recommendedName>
        <fullName evidence="3">Co-chaperone DjlA N-terminal domain-containing protein</fullName>
    </recommendedName>
</protein>
<accession>A0A1Y0HKL9</accession>
<evidence type="ECO:0000313" key="2">
    <source>
        <dbReference type="Proteomes" id="UP000196005"/>
    </source>
</evidence>
<dbReference type="Gene3D" id="1.10.3680.10">
    <property type="entry name" value="TerB-like"/>
    <property type="match status" value="1"/>
</dbReference>
<keyword evidence="2" id="KW-1185">Reference proteome</keyword>
<dbReference type="EMBL" id="CP021416">
    <property type="protein sequence ID" value="ARU48628.1"/>
    <property type="molecule type" value="Genomic_DNA"/>
</dbReference>